<dbReference type="RefSeq" id="WP_188660307.1">
    <property type="nucleotide sequence ID" value="NZ_BMIH01000005.1"/>
</dbReference>
<keyword evidence="2" id="KW-1185">Reference proteome</keyword>
<evidence type="ECO:0000313" key="2">
    <source>
        <dbReference type="Proteomes" id="UP000623067"/>
    </source>
</evidence>
<dbReference type="EMBL" id="BMIH01000005">
    <property type="protein sequence ID" value="GGB40505.1"/>
    <property type="molecule type" value="Genomic_DNA"/>
</dbReference>
<reference evidence="1" key="2">
    <citation type="submission" date="2020-09" db="EMBL/GenBank/DDBJ databases">
        <authorList>
            <person name="Sun Q."/>
            <person name="Zhou Y."/>
        </authorList>
    </citation>
    <scope>NUCLEOTIDE SEQUENCE</scope>
    <source>
        <strain evidence="1">CGMCC 1.15330</strain>
    </source>
</reference>
<dbReference type="Proteomes" id="UP000623067">
    <property type="component" value="Unassembled WGS sequence"/>
</dbReference>
<dbReference type="AlphaFoldDB" id="A0A916WYR8"/>
<proteinExistence type="predicted"/>
<protein>
    <submittedName>
        <fullName evidence="1">Uncharacterized protein</fullName>
    </submittedName>
</protein>
<evidence type="ECO:0000313" key="1">
    <source>
        <dbReference type="EMBL" id="GGB40505.1"/>
    </source>
</evidence>
<name>A0A916WYR8_9SPHN</name>
<organism evidence="1 2">
    <name type="scientific">Sphingomonas metalli</name>
    <dbReference type="NCBI Taxonomy" id="1779358"/>
    <lineage>
        <taxon>Bacteria</taxon>
        <taxon>Pseudomonadati</taxon>
        <taxon>Pseudomonadota</taxon>
        <taxon>Alphaproteobacteria</taxon>
        <taxon>Sphingomonadales</taxon>
        <taxon>Sphingomonadaceae</taxon>
        <taxon>Sphingomonas</taxon>
    </lineage>
</organism>
<comment type="caution">
    <text evidence="1">The sequence shown here is derived from an EMBL/GenBank/DDBJ whole genome shotgun (WGS) entry which is preliminary data.</text>
</comment>
<gene>
    <name evidence="1" type="ORF">GCM10011380_32480</name>
</gene>
<accession>A0A916WYR8</accession>
<sequence>MRPDLRHLLDGVAAVLEAARDDLERLAGTLCADADIALRHMAALQTLDRVGQCQAEVASMLRAEDPTAAADAIGVEGLRARLIARGRC</sequence>
<reference evidence="1" key="1">
    <citation type="journal article" date="2014" name="Int. J. Syst. Evol. Microbiol.">
        <title>Complete genome sequence of Corynebacterium casei LMG S-19264T (=DSM 44701T), isolated from a smear-ripened cheese.</title>
        <authorList>
            <consortium name="US DOE Joint Genome Institute (JGI-PGF)"/>
            <person name="Walter F."/>
            <person name="Albersmeier A."/>
            <person name="Kalinowski J."/>
            <person name="Ruckert C."/>
        </authorList>
    </citation>
    <scope>NUCLEOTIDE SEQUENCE</scope>
    <source>
        <strain evidence="1">CGMCC 1.15330</strain>
    </source>
</reference>